<evidence type="ECO:0000313" key="2">
    <source>
        <dbReference type="EMBL" id="QJD82634.1"/>
    </source>
</evidence>
<reference evidence="2 3" key="1">
    <citation type="submission" date="2020-04" db="EMBL/GenBank/DDBJ databases">
        <title>Genome sequencing of novel species.</title>
        <authorList>
            <person name="Heo J."/>
            <person name="Kim S.-J."/>
            <person name="Kim J.-S."/>
            <person name="Hong S.-B."/>
            <person name="Kwon S.-W."/>
        </authorList>
    </citation>
    <scope>NUCLEOTIDE SEQUENCE [LARGE SCALE GENOMIC DNA]</scope>
    <source>
        <strain evidence="2 3">MFER-1</strain>
    </source>
</reference>
<protein>
    <submittedName>
        <fullName evidence="2">Uncharacterized protein</fullName>
    </submittedName>
</protein>
<dbReference type="RefSeq" id="WP_169278932.1">
    <property type="nucleotide sequence ID" value="NZ_CP051680.1"/>
</dbReference>
<keyword evidence="1" id="KW-0812">Transmembrane</keyword>
<dbReference type="EMBL" id="CP051680">
    <property type="protein sequence ID" value="QJD82634.1"/>
    <property type="molecule type" value="Genomic_DNA"/>
</dbReference>
<evidence type="ECO:0000313" key="3">
    <source>
        <dbReference type="Proteomes" id="UP000502248"/>
    </source>
</evidence>
<evidence type="ECO:0000256" key="1">
    <source>
        <dbReference type="SAM" id="Phobius"/>
    </source>
</evidence>
<feature type="transmembrane region" description="Helical" evidence="1">
    <location>
        <begin position="69"/>
        <end position="89"/>
    </location>
</feature>
<keyword evidence="1" id="KW-0472">Membrane</keyword>
<dbReference type="Proteomes" id="UP000502248">
    <property type="component" value="Chromosome"/>
</dbReference>
<proteinExistence type="predicted"/>
<keyword evidence="3" id="KW-1185">Reference proteome</keyword>
<dbReference type="KEGG" id="cheb:HH215_05135"/>
<sequence>MESCYYHPAEASLLRCGHCDKPLCLRCNHRDYPVYCWSCGLDHGNGNLAKKPEPFRLSPQLYFLKRKSFIVTCAVLIVLLLVYGVYEVLQQTKAYRFKQKMIGIEFNGIHLFMDRSEIVNRYGMGRDPTVGCFGCEMNFIYPKLDVSGRYSETLGRSSLVKTMTTADSSDILFGFKAGDPMEKAAEILADQGFSQVAKDRTKYYFVRGLYYVQLWNDKYLNDFDKGKSVTEDNGMIGSITVGYRVKKDEEIQY</sequence>
<gene>
    <name evidence="2" type="ORF">HH215_05135</name>
</gene>
<dbReference type="AlphaFoldDB" id="A0A7Z2VGV3"/>
<accession>A0A7Z2VGV3</accession>
<name>A0A7Z2VGV3_9BACL</name>
<organism evidence="2 3">
    <name type="scientific">Cohnella herbarum</name>
    <dbReference type="NCBI Taxonomy" id="2728023"/>
    <lineage>
        <taxon>Bacteria</taxon>
        <taxon>Bacillati</taxon>
        <taxon>Bacillota</taxon>
        <taxon>Bacilli</taxon>
        <taxon>Bacillales</taxon>
        <taxon>Paenibacillaceae</taxon>
        <taxon>Cohnella</taxon>
    </lineage>
</organism>
<keyword evidence="1" id="KW-1133">Transmembrane helix</keyword>